<dbReference type="EMBL" id="BMNH01000003">
    <property type="protein sequence ID" value="GGO65719.1"/>
    <property type="molecule type" value="Genomic_DNA"/>
</dbReference>
<evidence type="ECO:0000313" key="2">
    <source>
        <dbReference type="EMBL" id="GGO65719.1"/>
    </source>
</evidence>
<organism evidence="2 3">
    <name type="scientific">Nonomuraea cavernae</name>
    <dbReference type="NCBI Taxonomy" id="2045107"/>
    <lineage>
        <taxon>Bacteria</taxon>
        <taxon>Bacillati</taxon>
        <taxon>Actinomycetota</taxon>
        <taxon>Actinomycetes</taxon>
        <taxon>Streptosporangiales</taxon>
        <taxon>Streptosporangiaceae</taxon>
        <taxon>Nonomuraea</taxon>
    </lineage>
</organism>
<protein>
    <submittedName>
        <fullName evidence="2">Uncharacterized protein</fullName>
    </submittedName>
</protein>
<gene>
    <name evidence="2" type="ORF">GCM10012289_18070</name>
</gene>
<reference evidence="2" key="2">
    <citation type="submission" date="2020-09" db="EMBL/GenBank/DDBJ databases">
        <authorList>
            <person name="Sun Q."/>
            <person name="Zhou Y."/>
        </authorList>
    </citation>
    <scope>NUCLEOTIDE SEQUENCE</scope>
    <source>
        <strain evidence="2">CGMCC 4.7368</strain>
    </source>
</reference>
<dbReference type="AlphaFoldDB" id="A0A918DGT4"/>
<proteinExistence type="predicted"/>
<evidence type="ECO:0000313" key="3">
    <source>
        <dbReference type="Proteomes" id="UP000646523"/>
    </source>
</evidence>
<feature type="region of interest" description="Disordered" evidence="1">
    <location>
        <begin position="1"/>
        <end position="33"/>
    </location>
</feature>
<comment type="caution">
    <text evidence="2">The sequence shown here is derived from an EMBL/GenBank/DDBJ whole genome shotgun (WGS) entry which is preliminary data.</text>
</comment>
<feature type="region of interest" description="Disordered" evidence="1">
    <location>
        <begin position="51"/>
        <end position="100"/>
    </location>
</feature>
<accession>A0A918DGT4</accession>
<sequence length="100" mass="10423">MAGHVRFVDHDDGHLAGEHLGERRMPVGQRDHAEGVDHRVAHGVAAAVAVRQRQDEQPDAGVLGGRGDALEEPDGVGVGEGVGQGLAEQQPQRAGPSEAK</sequence>
<name>A0A918DGT4_9ACTN</name>
<evidence type="ECO:0000256" key="1">
    <source>
        <dbReference type="SAM" id="MobiDB-lite"/>
    </source>
</evidence>
<reference evidence="2" key="1">
    <citation type="journal article" date="2014" name="Int. J. Syst. Evol. Microbiol.">
        <title>Complete genome sequence of Corynebacterium casei LMG S-19264T (=DSM 44701T), isolated from a smear-ripened cheese.</title>
        <authorList>
            <consortium name="US DOE Joint Genome Institute (JGI-PGF)"/>
            <person name="Walter F."/>
            <person name="Albersmeier A."/>
            <person name="Kalinowski J."/>
            <person name="Ruckert C."/>
        </authorList>
    </citation>
    <scope>NUCLEOTIDE SEQUENCE</scope>
    <source>
        <strain evidence="2">CGMCC 4.7368</strain>
    </source>
</reference>
<keyword evidence="3" id="KW-1185">Reference proteome</keyword>
<dbReference type="Proteomes" id="UP000646523">
    <property type="component" value="Unassembled WGS sequence"/>
</dbReference>